<dbReference type="RefSeq" id="XP_460613.2">
    <property type="nucleotide sequence ID" value="XM_460613.1"/>
</dbReference>
<dbReference type="Pfam" id="PF01733">
    <property type="entry name" value="Nucleoside_tran"/>
    <property type="match status" value="1"/>
</dbReference>
<dbReference type="Proteomes" id="UP000000599">
    <property type="component" value="Chromosome F"/>
</dbReference>
<gene>
    <name evidence="8" type="ordered locus">DEHA2F05786g</name>
</gene>
<feature type="transmembrane region" description="Helical" evidence="7">
    <location>
        <begin position="181"/>
        <end position="202"/>
    </location>
</feature>
<dbReference type="InParanoid" id="Q6BMF8"/>
<feature type="transmembrane region" description="Helical" evidence="7">
    <location>
        <begin position="78"/>
        <end position="99"/>
    </location>
</feature>
<keyword evidence="3" id="KW-0813">Transport</keyword>
<keyword evidence="5 7" id="KW-1133">Transmembrane helix</keyword>
<evidence type="ECO:0000256" key="5">
    <source>
        <dbReference type="ARBA" id="ARBA00022989"/>
    </source>
</evidence>
<sequence>MVSNSPRYSEESARPEHHAMYDPTVFQINRRFRIKLSQLKYFTFTIIGIALLWPWNCFLSASAFYSERFEHSPQLVRIYSSTMMSVSTITSALYNYYLSQVQVGVNYNHRVNVGFSMTIGVFIIMAFSCVLNVFITMDDYLFFTGLMIMVFISAAATCLAQNGTMATVNVMGSLYANGVMVGQAIAGVLPSSALIISILIVGDKKADADKENQYMDKNYGVFIYYITASLIAVLSISLLYFTNHYKIESTYKTLNHMVEEQQPLNSSDDDSEGEPEVTQKKYVPFMVLWSKLKLIVSTIFLTFGITLIFPVFASTVESVHKDSDHTLLQRKIFIPFIYLVWNLGDFLGRVCCGKPRLAVLIKNPKVLLMYSIARLIFIPLFLTCNVNSASSGKSNAIINSDTWYIMLQFLFGLSNGQLCTSCFMIVGNNCDTDDEKEAAGGFTTVFLSVGLAFGSVFSYLLVLMIN</sequence>
<feature type="transmembrane region" description="Helical" evidence="7">
    <location>
        <begin position="438"/>
        <end position="465"/>
    </location>
</feature>
<evidence type="ECO:0000256" key="4">
    <source>
        <dbReference type="ARBA" id="ARBA00022692"/>
    </source>
</evidence>
<dbReference type="AlphaFoldDB" id="Q6BMF8"/>
<evidence type="ECO:0000313" key="8">
    <source>
        <dbReference type="EMBL" id="CAG88938.2"/>
    </source>
</evidence>
<dbReference type="OrthoDB" id="46396at2759"/>
<evidence type="ECO:0000256" key="7">
    <source>
        <dbReference type="SAM" id="Phobius"/>
    </source>
</evidence>
<evidence type="ECO:0000256" key="3">
    <source>
        <dbReference type="ARBA" id="ARBA00022448"/>
    </source>
</evidence>
<dbReference type="VEuPathDB" id="FungiDB:DEHA2F05786g"/>
<dbReference type="SUPFAM" id="SSF103473">
    <property type="entry name" value="MFS general substrate transporter"/>
    <property type="match status" value="1"/>
</dbReference>
<dbReference type="PIRSF" id="PIRSF016379">
    <property type="entry name" value="ENT"/>
    <property type="match status" value="1"/>
</dbReference>
<dbReference type="GO" id="GO:0000329">
    <property type="term" value="C:fungal-type vacuole membrane"/>
    <property type="evidence" value="ECO:0007669"/>
    <property type="project" value="EnsemblFungi"/>
</dbReference>
<dbReference type="PRINTS" id="PR01130">
    <property type="entry name" value="DERENTRNSPRT"/>
</dbReference>
<dbReference type="EMBL" id="CR382138">
    <property type="protein sequence ID" value="CAG88938.2"/>
    <property type="molecule type" value="Genomic_DNA"/>
</dbReference>
<feature type="transmembrane region" description="Helical" evidence="7">
    <location>
        <begin position="140"/>
        <end position="160"/>
    </location>
</feature>
<evidence type="ECO:0000256" key="2">
    <source>
        <dbReference type="ARBA" id="ARBA00007965"/>
    </source>
</evidence>
<feature type="transmembrane region" description="Helical" evidence="7">
    <location>
        <begin position="41"/>
        <end position="66"/>
    </location>
</feature>
<dbReference type="STRING" id="284592.Q6BMF8"/>
<keyword evidence="9" id="KW-1185">Reference proteome</keyword>
<dbReference type="PANTHER" id="PTHR10332:SF88">
    <property type="entry name" value="EQUILIBRATIVE NUCLEOSIDE TRANSPORTER 1, ISOFORM A"/>
    <property type="match status" value="1"/>
</dbReference>
<name>Q6BMF8_DEBHA</name>
<comment type="subcellular location">
    <subcellularLocation>
        <location evidence="1">Membrane</location>
        <topology evidence="1">Multi-pass membrane protein</topology>
    </subcellularLocation>
</comment>
<dbReference type="FunCoup" id="Q6BMF8">
    <property type="interactions" value="288"/>
</dbReference>
<dbReference type="InterPro" id="IPR002259">
    <property type="entry name" value="Eqnu_transpt"/>
</dbReference>
<feature type="transmembrane region" description="Helical" evidence="7">
    <location>
        <begin position="364"/>
        <end position="382"/>
    </location>
</feature>
<feature type="transmembrane region" description="Helical" evidence="7">
    <location>
        <begin position="294"/>
        <end position="312"/>
    </location>
</feature>
<keyword evidence="6 7" id="KW-0472">Membrane</keyword>
<dbReference type="InterPro" id="IPR036259">
    <property type="entry name" value="MFS_trans_sf"/>
</dbReference>
<feature type="transmembrane region" description="Helical" evidence="7">
    <location>
        <begin position="402"/>
        <end position="426"/>
    </location>
</feature>
<feature type="transmembrane region" description="Helical" evidence="7">
    <location>
        <begin position="222"/>
        <end position="242"/>
    </location>
</feature>
<evidence type="ECO:0000313" key="9">
    <source>
        <dbReference type="Proteomes" id="UP000000599"/>
    </source>
</evidence>
<evidence type="ECO:0000256" key="1">
    <source>
        <dbReference type="ARBA" id="ARBA00004141"/>
    </source>
</evidence>
<feature type="transmembrane region" description="Helical" evidence="7">
    <location>
        <begin position="111"/>
        <end position="134"/>
    </location>
</feature>
<keyword evidence="4 7" id="KW-0812">Transmembrane</keyword>
<evidence type="ECO:0000256" key="6">
    <source>
        <dbReference type="ARBA" id="ARBA00023136"/>
    </source>
</evidence>
<dbReference type="KEGG" id="dha:DEHA2F05786g"/>
<dbReference type="GeneID" id="2903386"/>
<comment type="similarity">
    <text evidence="2">Belongs to the SLC29A/ENT transporter (TC 2.A.57) family.</text>
</comment>
<dbReference type="PANTHER" id="PTHR10332">
    <property type="entry name" value="EQUILIBRATIVE NUCLEOSIDE TRANSPORTER"/>
    <property type="match status" value="1"/>
</dbReference>
<dbReference type="eggNOG" id="KOG1479">
    <property type="taxonomic scope" value="Eukaryota"/>
</dbReference>
<dbReference type="OMA" id="GSPWTTK"/>
<dbReference type="GO" id="GO:0034257">
    <property type="term" value="F:nicotinamide riboside transmembrane transporter activity"/>
    <property type="evidence" value="ECO:0007669"/>
    <property type="project" value="EnsemblFungi"/>
</dbReference>
<dbReference type="GO" id="GO:0015205">
    <property type="term" value="F:nucleobase transmembrane transporter activity"/>
    <property type="evidence" value="ECO:0007669"/>
    <property type="project" value="EnsemblFungi"/>
</dbReference>
<dbReference type="GO" id="GO:0005886">
    <property type="term" value="C:plasma membrane"/>
    <property type="evidence" value="ECO:0007669"/>
    <property type="project" value="TreeGrafter"/>
</dbReference>
<organism evidence="8 9">
    <name type="scientific">Debaryomyces hansenii (strain ATCC 36239 / CBS 767 / BCRC 21394 / JCM 1990 / NBRC 0083 / IGC 2968)</name>
    <name type="common">Yeast</name>
    <name type="synonym">Torulaspora hansenii</name>
    <dbReference type="NCBI Taxonomy" id="284592"/>
    <lineage>
        <taxon>Eukaryota</taxon>
        <taxon>Fungi</taxon>
        <taxon>Dikarya</taxon>
        <taxon>Ascomycota</taxon>
        <taxon>Saccharomycotina</taxon>
        <taxon>Pichiomycetes</taxon>
        <taxon>Debaryomycetaceae</taxon>
        <taxon>Debaryomyces</taxon>
    </lineage>
</organism>
<proteinExistence type="inferred from homology"/>
<protein>
    <submittedName>
        <fullName evidence="8">DEHA2F05786p</fullName>
    </submittedName>
</protein>
<reference evidence="8 9" key="1">
    <citation type="journal article" date="2004" name="Nature">
        <title>Genome evolution in yeasts.</title>
        <authorList>
            <consortium name="Genolevures"/>
            <person name="Dujon B."/>
            <person name="Sherman D."/>
            <person name="Fischer G."/>
            <person name="Durrens P."/>
            <person name="Casaregola S."/>
            <person name="Lafontaine I."/>
            <person name="de Montigny J."/>
            <person name="Marck C."/>
            <person name="Neuveglise C."/>
            <person name="Talla E."/>
            <person name="Goffard N."/>
            <person name="Frangeul L."/>
            <person name="Aigle M."/>
            <person name="Anthouard V."/>
            <person name="Babour A."/>
            <person name="Barbe V."/>
            <person name="Barnay S."/>
            <person name="Blanchin S."/>
            <person name="Beckerich J.M."/>
            <person name="Beyne E."/>
            <person name="Bleykasten C."/>
            <person name="Boisrame A."/>
            <person name="Boyer J."/>
            <person name="Cattolico L."/>
            <person name="Confanioleri F."/>
            <person name="de Daruvar A."/>
            <person name="Despons L."/>
            <person name="Fabre E."/>
            <person name="Fairhead C."/>
            <person name="Ferry-Dumazet H."/>
            <person name="Groppi A."/>
            <person name="Hantraye F."/>
            <person name="Hennequin C."/>
            <person name="Jauniaux N."/>
            <person name="Joyet P."/>
            <person name="Kachouri R."/>
            <person name="Kerrest A."/>
            <person name="Koszul R."/>
            <person name="Lemaire M."/>
            <person name="Lesur I."/>
            <person name="Ma L."/>
            <person name="Muller H."/>
            <person name="Nicaud J.M."/>
            <person name="Nikolski M."/>
            <person name="Oztas S."/>
            <person name="Ozier-Kalogeropoulos O."/>
            <person name="Pellenz S."/>
            <person name="Potier S."/>
            <person name="Richard G.F."/>
            <person name="Straub M.L."/>
            <person name="Suleau A."/>
            <person name="Swennene D."/>
            <person name="Tekaia F."/>
            <person name="Wesolowski-Louvel M."/>
            <person name="Westhof E."/>
            <person name="Wirth B."/>
            <person name="Zeniou-Meyer M."/>
            <person name="Zivanovic I."/>
            <person name="Bolotin-Fukuhara M."/>
            <person name="Thierry A."/>
            <person name="Bouchier C."/>
            <person name="Caudron B."/>
            <person name="Scarpelli C."/>
            <person name="Gaillardin C."/>
            <person name="Weissenbach J."/>
            <person name="Wincker P."/>
            <person name="Souciet J.L."/>
        </authorList>
    </citation>
    <scope>NUCLEOTIDE SEQUENCE [LARGE SCALE GENOMIC DNA]</scope>
    <source>
        <strain evidence="9">ATCC 36239 / CBS 767 / BCRC 21394 / JCM 1990 / NBRC 0083 / IGC 2968</strain>
    </source>
</reference>
<accession>Q6BMF8</accession>
<dbReference type="HOGENOM" id="CLU_021611_3_0_1"/>